<dbReference type="InterPro" id="IPR011004">
    <property type="entry name" value="Trimer_LpxA-like_sf"/>
</dbReference>
<dbReference type="GO" id="GO:0016746">
    <property type="term" value="F:acyltransferase activity"/>
    <property type="evidence" value="ECO:0007669"/>
    <property type="project" value="UniProtKB-KW"/>
</dbReference>
<dbReference type="Proteomes" id="UP001359886">
    <property type="component" value="Unassembled WGS sequence"/>
</dbReference>
<reference evidence="3 4" key="1">
    <citation type="submission" date="2024-02" db="EMBL/GenBank/DDBJ databases">
        <title>A novel Wenzhouxiangellaceae bacterium, isolated from coastal sediments.</title>
        <authorList>
            <person name="Du Z.-J."/>
            <person name="Ye Y.-Q."/>
            <person name="Zhang X.-Y."/>
        </authorList>
    </citation>
    <scope>NUCLEOTIDE SEQUENCE [LARGE SCALE GENOMIC DNA]</scope>
    <source>
        <strain evidence="3 4">CH-27</strain>
    </source>
</reference>
<evidence type="ECO:0000313" key="3">
    <source>
        <dbReference type="EMBL" id="MEJ8566340.1"/>
    </source>
</evidence>
<dbReference type="PANTHER" id="PTHR43584">
    <property type="entry name" value="NUCLEOTIDYL TRANSFERASE"/>
    <property type="match status" value="1"/>
</dbReference>
<dbReference type="SUPFAM" id="SSF51161">
    <property type="entry name" value="Trimeric LpxA-like enzymes"/>
    <property type="match status" value="1"/>
</dbReference>
<sequence>MAASALPDHDVLSTTPGRPYDEPMNAYLWKSNSVIAPFGDAVSDVLIANETLRERQRRTLEKLGLTVHETEDPDAITDREFLLVRDDLYFNQTAAKRFLDRAREADESVVCALEQGPFTEFTAFLQNLDGDTDPDSGDPLVLYGMYFCRAPAGSRTLPGSYRPLKIPARQRAHEIAPGDFVPTSVGISFTPAISDAMVMHVRHWTHLWLINLLVMGTTLLRRFTANRLALVWRVLSALSFNRQKIARRFVIKGKGCRIHPTATVEGCVLGDRVSIGAYSIVRGCILGDGVRINEQSIVTGSVFGEAATCSPRGWAKACVIYPAAVAGKIQACMVGHKAFLASPAHFIDLKFQGTIKVTHQGEIVDTGMNFLGACIGHEAVVGADVWVAAGREIPNGALLVKPPGDILSKIPADLPPGRAAAVRNSEACLVDEAGRNPPDSADN</sequence>
<dbReference type="Gene3D" id="2.160.10.10">
    <property type="entry name" value="Hexapeptide repeat proteins"/>
    <property type="match status" value="1"/>
</dbReference>
<evidence type="ECO:0000313" key="4">
    <source>
        <dbReference type="Proteomes" id="UP001359886"/>
    </source>
</evidence>
<proteinExistence type="predicted"/>
<dbReference type="EMBL" id="JAZHOG010000001">
    <property type="protein sequence ID" value="MEJ8566340.1"/>
    <property type="molecule type" value="Genomic_DNA"/>
</dbReference>
<name>A0AAW9RC30_9GAMM</name>
<gene>
    <name evidence="3" type="ORF">V3330_01775</name>
</gene>
<organism evidence="3 4">
    <name type="scientific">Elongatibacter sediminis</name>
    <dbReference type="NCBI Taxonomy" id="3119006"/>
    <lineage>
        <taxon>Bacteria</taxon>
        <taxon>Pseudomonadati</taxon>
        <taxon>Pseudomonadota</taxon>
        <taxon>Gammaproteobacteria</taxon>
        <taxon>Chromatiales</taxon>
        <taxon>Wenzhouxiangellaceae</taxon>
        <taxon>Elongatibacter</taxon>
    </lineage>
</organism>
<dbReference type="GO" id="GO:0016779">
    <property type="term" value="F:nucleotidyltransferase activity"/>
    <property type="evidence" value="ECO:0007669"/>
    <property type="project" value="UniProtKB-ARBA"/>
</dbReference>
<keyword evidence="4" id="KW-1185">Reference proteome</keyword>
<evidence type="ECO:0000256" key="1">
    <source>
        <dbReference type="ARBA" id="ARBA00022679"/>
    </source>
</evidence>
<protein>
    <submittedName>
        <fullName evidence="3">Uncharacterized protein</fullName>
    </submittedName>
</protein>
<keyword evidence="1" id="KW-0808">Transferase</keyword>
<dbReference type="InterPro" id="IPR050065">
    <property type="entry name" value="GlmU-like"/>
</dbReference>
<dbReference type="PANTHER" id="PTHR43584:SF8">
    <property type="entry name" value="N-ACETYLMURAMATE ALPHA-1-PHOSPHATE URIDYLYLTRANSFERASE"/>
    <property type="match status" value="1"/>
</dbReference>
<keyword evidence="2" id="KW-0012">Acyltransferase</keyword>
<dbReference type="AlphaFoldDB" id="A0AAW9RC30"/>
<evidence type="ECO:0000256" key="2">
    <source>
        <dbReference type="ARBA" id="ARBA00023315"/>
    </source>
</evidence>
<comment type="caution">
    <text evidence="3">The sequence shown here is derived from an EMBL/GenBank/DDBJ whole genome shotgun (WGS) entry which is preliminary data.</text>
</comment>
<accession>A0AAW9RC30</accession>